<gene>
    <name evidence="4" type="primary">bolN</name>
</gene>
<dbReference type="EMBL" id="MT844061">
    <property type="protein sequence ID" value="QNH85846.1"/>
    <property type="molecule type" value="Genomic_DNA"/>
</dbReference>
<sequence>MTIDRSMPRDADHAWLAGLRTPCYVYDPQVALARYRALKARLGTRLVVSLKANPDPALLARCASGFEDGVELASRGELVLVETRTELPRYLNNPSMDEDFMRAGLAARCRIVLDNLDAARRFVPLALESAAHGRPPEAILLRLNAGALAGEQARPHWHDHFGMTPNEAAAAVRALAAAGFAAAGLHVFAGPHSFARQDASPADLRILPEALAALARDLAPLNGAPLTLLGLGGGFAETPAPEAMFDGYRAALAPLAAAHTLTHEAGRAIFADAGWFVTRVVAVKHWADRSIAVCDGGLSHSFLLAQTELVMRRLASPILVRRTPAGVARAVPTLFVGSTCSRADVIGRDERRDAPPPQAGDLAVFPRCGAYHRTYSMTHFLSHQPAHVEIRPTGTDPE</sequence>
<proteinExistence type="predicted"/>
<accession>A0A7G7XYD6</accession>
<name>A0A7G7XYD6_BURGA</name>
<dbReference type="SUPFAM" id="SSF50621">
    <property type="entry name" value="Alanine racemase C-terminal domain-like"/>
    <property type="match status" value="1"/>
</dbReference>
<dbReference type="SUPFAM" id="SSF51419">
    <property type="entry name" value="PLP-binding barrel"/>
    <property type="match status" value="1"/>
</dbReference>
<dbReference type="InterPro" id="IPR009006">
    <property type="entry name" value="Ala_racemase/Decarboxylase_C"/>
</dbReference>
<evidence type="ECO:0000256" key="2">
    <source>
        <dbReference type="ARBA" id="ARBA00022898"/>
    </source>
</evidence>
<organism evidence="4">
    <name type="scientific">Burkholderia gladioli</name>
    <name type="common">Pseudomonas marginata</name>
    <name type="synonym">Phytomonas marginata</name>
    <dbReference type="NCBI Taxonomy" id="28095"/>
    <lineage>
        <taxon>Bacteria</taxon>
        <taxon>Pseudomonadati</taxon>
        <taxon>Pseudomonadota</taxon>
        <taxon>Betaproteobacteria</taxon>
        <taxon>Burkholderiales</taxon>
        <taxon>Burkholderiaceae</taxon>
        <taxon>Burkholderia</taxon>
    </lineage>
</organism>
<evidence type="ECO:0000256" key="1">
    <source>
        <dbReference type="ARBA" id="ARBA00001933"/>
    </source>
</evidence>
<keyword evidence="2" id="KW-0663">Pyridoxal phosphate</keyword>
<dbReference type="Pfam" id="PF00278">
    <property type="entry name" value="Orn_DAP_Arg_deC"/>
    <property type="match status" value="1"/>
</dbReference>
<dbReference type="PANTHER" id="PTHR43727">
    <property type="entry name" value="DIAMINOPIMELATE DECARBOXYLASE"/>
    <property type="match status" value="1"/>
</dbReference>
<dbReference type="InterPro" id="IPR029066">
    <property type="entry name" value="PLP-binding_barrel"/>
</dbReference>
<dbReference type="AlphaFoldDB" id="A0A7G7XYD6"/>
<comment type="cofactor">
    <cofactor evidence="1">
        <name>pyridoxal 5'-phosphate</name>
        <dbReference type="ChEBI" id="CHEBI:597326"/>
    </cofactor>
</comment>
<dbReference type="GO" id="GO:0008836">
    <property type="term" value="F:diaminopimelate decarboxylase activity"/>
    <property type="evidence" value="ECO:0007669"/>
    <property type="project" value="TreeGrafter"/>
</dbReference>
<evidence type="ECO:0000313" key="4">
    <source>
        <dbReference type="EMBL" id="QNH85846.1"/>
    </source>
</evidence>
<dbReference type="RefSeq" id="WP_060006447.1">
    <property type="nucleotide sequence ID" value="NZ_CADEWC010000008.1"/>
</dbReference>
<dbReference type="Gene3D" id="3.20.20.10">
    <property type="entry name" value="Alanine racemase"/>
    <property type="match status" value="1"/>
</dbReference>
<feature type="domain" description="Orn/DAP/Arg decarboxylase 2 C-terminal" evidence="3">
    <location>
        <begin position="23"/>
        <end position="369"/>
    </location>
</feature>
<dbReference type="PANTHER" id="PTHR43727:SF2">
    <property type="entry name" value="GROUP IV DECARBOXYLASE"/>
    <property type="match status" value="1"/>
</dbReference>
<protein>
    <submittedName>
        <fullName evidence="4">BolN</fullName>
    </submittedName>
</protein>
<dbReference type="GO" id="GO:0009089">
    <property type="term" value="P:lysine biosynthetic process via diaminopimelate"/>
    <property type="evidence" value="ECO:0007669"/>
    <property type="project" value="TreeGrafter"/>
</dbReference>
<reference evidence="4" key="1">
    <citation type="journal article" date="2020" name="Angew. Chem. Int. Ed.">
        <title>Food-Poisoning Bacteria Employ a Citrate Synthase and a Type II NRPS to Synthesize Bolaamphiphilic Lipopeptide Antibiotics.</title>
        <authorList>
            <person name="Dose B."/>
            <person name="Ross C."/>
            <person name="Niehs S.P."/>
            <person name="Scherlach K."/>
            <person name="Bauer J.P."/>
            <person name="Hertweck C."/>
        </authorList>
    </citation>
    <scope>NUCLEOTIDE SEQUENCE</scope>
    <source>
        <strain evidence="4">HKI0521</strain>
    </source>
</reference>
<dbReference type="InterPro" id="IPR022643">
    <property type="entry name" value="De-COase2_C"/>
</dbReference>
<evidence type="ECO:0000259" key="3">
    <source>
        <dbReference type="Pfam" id="PF00278"/>
    </source>
</evidence>
<dbReference type="Gene3D" id="2.40.37.10">
    <property type="entry name" value="Lyase, Ornithine Decarboxylase, Chain A, domain 1"/>
    <property type="match status" value="1"/>
</dbReference>